<dbReference type="Pfam" id="PF10373">
    <property type="entry name" value="EST1_DNA_bind"/>
    <property type="match status" value="1"/>
</dbReference>
<comment type="caution">
    <text evidence="3">The sequence shown here is derived from an EMBL/GenBank/DDBJ whole genome shotgun (WGS) entry which is preliminary data.</text>
</comment>
<dbReference type="InterPro" id="IPR045153">
    <property type="entry name" value="Est1/Ebs1-like"/>
</dbReference>
<dbReference type="AlphaFoldDB" id="A0A179GAA2"/>
<dbReference type="PANTHER" id="PTHR15696:SF0">
    <property type="entry name" value="TELOMERASE-BINDING PROTEIN EST1A"/>
    <property type="match status" value="1"/>
</dbReference>
<evidence type="ECO:0000313" key="4">
    <source>
        <dbReference type="Proteomes" id="UP000078240"/>
    </source>
</evidence>
<evidence type="ECO:0000313" key="3">
    <source>
        <dbReference type="EMBL" id="OAQ74420.1"/>
    </source>
</evidence>
<dbReference type="SUPFAM" id="SSF48452">
    <property type="entry name" value="TPR-like"/>
    <property type="match status" value="1"/>
</dbReference>
<dbReference type="GO" id="GO:0042162">
    <property type="term" value="F:telomeric DNA binding"/>
    <property type="evidence" value="ECO:0007669"/>
    <property type="project" value="TreeGrafter"/>
</dbReference>
<dbReference type="GO" id="GO:0000184">
    <property type="term" value="P:nuclear-transcribed mRNA catabolic process, nonsense-mediated decay"/>
    <property type="evidence" value="ECO:0007669"/>
    <property type="project" value="TreeGrafter"/>
</dbReference>
<name>A0A179GAA2_PURLI</name>
<dbReference type="InterPro" id="IPR011990">
    <property type="entry name" value="TPR-like_helical_dom_sf"/>
</dbReference>
<dbReference type="PROSITE" id="PS51257">
    <property type="entry name" value="PROKAR_LIPOPROTEIN"/>
    <property type="match status" value="1"/>
</dbReference>
<gene>
    <name evidence="3" type="ORF">VFPBJ_09716</name>
</gene>
<feature type="domain" description="DNA/RNA-binding" evidence="2">
    <location>
        <begin position="323"/>
        <end position="596"/>
    </location>
</feature>
<protein>
    <submittedName>
        <fullName evidence="3">TPR-like protein</fullName>
    </submittedName>
</protein>
<dbReference type="InterPro" id="IPR018834">
    <property type="entry name" value="DNA/RNA-bd_Est1-type"/>
</dbReference>
<feature type="compositionally biased region" description="Low complexity" evidence="1">
    <location>
        <begin position="126"/>
        <end position="139"/>
    </location>
</feature>
<reference evidence="3 4" key="1">
    <citation type="submission" date="2016-01" db="EMBL/GenBank/DDBJ databases">
        <title>Biosynthesis of antibiotic leucinostatins and their inhibition on Phytophthora in bio-control Purpureocillium lilacinum.</title>
        <authorList>
            <person name="Wang G."/>
            <person name="Liu Z."/>
            <person name="Lin R."/>
            <person name="Li E."/>
            <person name="Mao Z."/>
            <person name="Ling J."/>
            <person name="Yin W."/>
            <person name="Xie B."/>
        </authorList>
    </citation>
    <scope>NUCLEOTIDE SEQUENCE [LARGE SCALE GENOMIC DNA]</scope>
    <source>
        <strain evidence="3">PLBJ-1</strain>
    </source>
</reference>
<dbReference type="GO" id="GO:0070034">
    <property type="term" value="F:telomerase RNA binding"/>
    <property type="evidence" value="ECO:0007669"/>
    <property type="project" value="TreeGrafter"/>
</dbReference>
<dbReference type="Proteomes" id="UP000078240">
    <property type="component" value="Unassembled WGS sequence"/>
</dbReference>
<organism evidence="3 4">
    <name type="scientific">Purpureocillium lilacinum</name>
    <name type="common">Paecilomyces lilacinus</name>
    <dbReference type="NCBI Taxonomy" id="33203"/>
    <lineage>
        <taxon>Eukaryota</taxon>
        <taxon>Fungi</taxon>
        <taxon>Dikarya</taxon>
        <taxon>Ascomycota</taxon>
        <taxon>Pezizomycotina</taxon>
        <taxon>Sordariomycetes</taxon>
        <taxon>Hypocreomycetidae</taxon>
        <taxon>Hypocreales</taxon>
        <taxon>Ophiocordycipitaceae</taxon>
        <taxon>Purpureocillium</taxon>
    </lineage>
</organism>
<proteinExistence type="predicted"/>
<dbReference type="Gene3D" id="1.25.40.10">
    <property type="entry name" value="Tetratricopeptide repeat domain"/>
    <property type="match status" value="1"/>
</dbReference>
<dbReference type="PANTHER" id="PTHR15696">
    <property type="entry name" value="SMG-7 SUPPRESSOR WITH MORPHOLOGICAL EFFECT ON GENITALIA PROTEIN 7"/>
    <property type="match status" value="1"/>
</dbReference>
<evidence type="ECO:0000256" key="1">
    <source>
        <dbReference type="SAM" id="MobiDB-lite"/>
    </source>
</evidence>
<sequence>MERLIKALLPNRHQTTPPPNAAWSGCLLCQAKTRQELSAFEFHIRRDHSALFDVTDIRKAFKRVLRQIARPQPSAQSPGVFATDAAAVHHDDWLDRHKDCEGQSKVDQHDKEVCLSSAPVAQLCSSSPEASADSRASSDLSDHSETASEPASVTKMIRQPETRPVTLKQLVAEAEASDAGLCVIEAKCIEYDGMQEAELLGQEQYQALVTLHKSLLGEYYDLFLSSWHPSVGEDLHRLAPKDRAVRMWKHGIHGFLELLCRGLPEAADHMRTFINHAYSIVTLLCREVPALENTWIECLGNLSEYQVLIEDDIEDKRAWTDIARSWHSMAADKAPTLGRHYHRLADLALSGNALQRLYLYSKSLCVPSPSLRARESIRTLFDPFLTGSIQGLDPVDAAFIRVHGIFFTGKCKEQLQTSINEFLGLLENRIEHQDSFLWLEKGYYLSISLCCLMLDFGAESNILMQALTGHRTNEREGDKSTQEGHWNPEERFEEAVHFAVRACEVVFRRSGDINTLSFIHTMLAFMHRMSQLPAAMSHLENRFPLGLTCKMLNRLIGMTVTEPRISTEVLPGSDKPEKGLSPLPLPEDYALRGLLFTEHIFPSGWFDNSNLDEAERYKESERRTLNREQRLERILWLGRRIASNGKGLTWDAKRRQFEEVRPPLSRTMATRFAGVLGRGTRGSYPRQVQSWFRSCLCSDDAALR</sequence>
<feature type="region of interest" description="Disordered" evidence="1">
    <location>
        <begin position="126"/>
        <end position="159"/>
    </location>
</feature>
<dbReference type="EMBL" id="LSBH01000009">
    <property type="protein sequence ID" value="OAQ74420.1"/>
    <property type="molecule type" value="Genomic_DNA"/>
</dbReference>
<evidence type="ECO:0000259" key="2">
    <source>
        <dbReference type="Pfam" id="PF10373"/>
    </source>
</evidence>
<accession>A0A179GAA2</accession>
<dbReference type="GO" id="GO:0005697">
    <property type="term" value="C:telomerase holoenzyme complex"/>
    <property type="evidence" value="ECO:0007669"/>
    <property type="project" value="TreeGrafter"/>
</dbReference>